<reference evidence="2 3" key="1">
    <citation type="journal article" date="2023" name="G3 (Bethesda)">
        <title>A chromosome-length genome assembly and annotation of blackberry (Rubus argutus, cv. 'Hillquist').</title>
        <authorList>
            <person name="Bruna T."/>
            <person name="Aryal R."/>
            <person name="Dudchenko O."/>
            <person name="Sargent D.J."/>
            <person name="Mead D."/>
            <person name="Buti M."/>
            <person name="Cavallini A."/>
            <person name="Hytonen T."/>
            <person name="Andres J."/>
            <person name="Pham M."/>
            <person name="Weisz D."/>
            <person name="Mascagni F."/>
            <person name="Usai G."/>
            <person name="Natali L."/>
            <person name="Bassil N."/>
            <person name="Fernandez G.E."/>
            <person name="Lomsadze A."/>
            <person name="Armour M."/>
            <person name="Olukolu B."/>
            <person name="Poorten T."/>
            <person name="Britton C."/>
            <person name="Davik J."/>
            <person name="Ashrafi H."/>
            <person name="Aiden E.L."/>
            <person name="Borodovsky M."/>
            <person name="Worthington M."/>
        </authorList>
    </citation>
    <scope>NUCLEOTIDE SEQUENCE [LARGE SCALE GENOMIC DNA]</scope>
    <source>
        <strain evidence="2">PI 553951</strain>
    </source>
</reference>
<accession>A0AAW1VBY5</accession>
<organism evidence="2 3">
    <name type="scientific">Rubus argutus</name>
    <name type="common">Southern blackberry</name>
    <dbReference type="NCBI Taxonomy" id="59490"/>
    <lineage>
        <taxon>Eukaryota</taxon>
        <taxon>Viridiplantae</taxon>
        <taxon>Streptophyta</taxon>
        <taxon>Embryophyta</taxon>
        <taxon>Tracheophyta</taxon>
        <taxon>Spermatophyta</taxon>
        <taxon>Magnoliopsida</taxon>
        <taxon>eudicotyledons</taxon>
        <taxon>Gunneridae</taxon>
        <taxon>Pentapetalae</taxon>
        <taxon>rosids</taxon>
        <taxon>fabids</taxon>
        <taxon>Rosales</taxon>
        <taxon>Rosaceae</taxon>
        <taxon>Rosoideae</taxon>
        <taxon>Rosoideae incertae sedis</taxon>
        <taxon>Rubus</taxon>
    </lineage>
</organism>
<protein>
    <submittedName>
        <fullName evidence="2">Uncharacterized protein</fullName>
    </submittedName>
</protein>
<sequence>MGAAEKSGGGWVVLGWKFRVRGDAAQRRPWASGQQQPVGHSLAMSATERERSGDLGEHGLGTNCAATRTGQ</sequence>
<evidence type="ECO:0000313" key="3">
    <source>
        <dbReference type="Proteomes" id="UP001457282"/>
    </source>
</evidence>
<dbReference type="AlphaFoldDB" id="A0AAW1VBY5"/>
<dbReference type="EMBL" id="JBEDUW010000346">
    <property type="protein sequence ID" value="KAK9900975.1"/>
    <property type="molecule type" value="Genomic_DNA"/>
</dbReference>
<keyword evidence="3" id="KW-1185">Reference proteome</keyword>
<proteinExistence type="predicted"/>
<name>A0AAW1VBY5_RUBAR</name>
<evidence type="ECO:0000313" key="2">
    <source>
        <dbReference type="EMBL" id="KAK9900975.1"/>
    </source>
</evidence>
<feature type="region of interest" description="Disordered" evidence="1">
    <location>
        <begin position="27"/>
        <end position="71"/>
    </location>
</feature>
<feature type="compositionally biased region" description="Basic and acidic residues" evidence="1">
    <location>
        <begin position="47"/>
        <end position="57"/>
    </location>
</feature>
<comment type="caution">
    <text evidence="2">The sequence shown here is derived from an EMBL/GenBank/DDBJ whole genome shotgun (WGS) entry which is preliminary data.</text>
</comment>
<gene>
    <name evidence="2" type="ORF">M0R45_002337</name>
</gene>
<evidence type="ECO:0000256" key="1">
    <source>
        <dbReference type="SAM" id="MobiDB-lite"/>
    </source>
</evidence>
<dbReference type="Proteomes" id="UP001457282">
    <property type="component" value="Unassembled WGS sequence"/>
</dbReference>